<keyword evidence="1" id="KW-0479">Metal-binding</keyword>
<reference evidence="5 6" key="1">
    <citation type="submission" date="2019-02" db="EMBL/GenBank/DDBJ databases">
        <authorList>
            <person name="Lehtovirta-Morley E L."/>
        </authorList>
    </citation>
    <scope>NUCLEOTIDE SEQUENCE [LARGE SCALE GENOMIC DNA]</scope>
    <source>
        <strain evidence="5">NFRAN1</strain>
    </source>
</reference>
<evidence type="ECO:0000256" key="1">
    <source>
        <dbReference type="ARBA" id="ARBA00022723"/>
    </source>
</evidence>
<keyword evidence="2" id="KW-0408">Iron</keyword>
<dbReference type="CDD" id="cd01335">
    <property type="entry name" value="Radical_SAM"/>
    <property type="match status" value="1"/>
</dbReference>
<sequence>MELWYNKNSAPTFDIKTSKSILHHFIFGNYKGHTLNVYQGCQHRCGYCYATYEWSPEFYDKIYAKNNAPELLENEIKNWRSGTIDPVMISSATDAYQPAELKYELTRKCIKVLQKYNIPYYVFTKSTLISRDLELHERYKSNCFIVWSITTHDESIRRCIEPGTPPASAMFKTIKNFGNRGIRTAVNIDPIIPLITDSLENIDMIITSCKTAGVKNVYGAFLRIRFDIWQRMKSIFKLLSKESDLLIQHYKKLYNFTEPIRYNYNLNIDKNYEARFLRIVDKKVRENGMSIGFPGLEGISYDKRTKFKNVDKNQLALTDYI</sequence>
<organism evidence="5 6">
    <name type="scientific">Candidatus Nitrosocosmicus franklandianus</name>
    <dbReference type="NCBI Taxonomy" id="1798806"/>
    <lineage>
        <taxon>Archaea</taxon>
        <taxon>Nitrososphaerota</taxon>
        <taxon>Nitrososphaeria</taxon>
        <taxon>Nitrososphaerales</taxon>
        <taxon>Nitrososphaeraceae</taxon>
        <taxon>Candidatus Nitrosocosmicus</taxon>
    </lineage>
</organism>
<keyword evidence="6" id="KW-1185">Reference proteome</keyword>
<evidence type="ECO:0000256" key="3">
    <source>
        <dbReference type="ARBA" id="ARBA00023014"/>
    </source>
</evidence>
<evidence type="ECO:0000259" key="4">
    <source>
        <dbReference type="Pfam" id="PF04055"/>
    </source>
</evidence>
<dbReference type="RefSeq" id="WP_134484559.1">
    <property type="nucleotide sequence ID" value="NZ_LR216287.1"/>
</dbReference>
<dbReference type="AlphaFoldDB" id="A0A484IFB2"/>
<dbReference type="PANTHER" id="PTHR43432:SF5">
    <property type="entry name" value="ELP3_MIAA_NIFB-LIKE RADICAL SAM CORE DOMAIN-CONTAINING PROTEIN"/>
    <property type="match status" value="1"/>
</dbReference>
<dbReference type="Gene3D" id="3.80.30.30">
    <property type="match status" value="1"/>
</dbReference>
<dbReference type="InterPro" id="IPR058240">
    <property type="entry name" value="rSAM_sf"/>
</dbReference>
<dbReference type="PANTHER" id="PTHR43432">
    <property type="entry name" value="SLR0285 PROTEIN"/>
    <property type="match status" value="1"/>
</dbReference>
<dbReference type="SFLD" id="SFLDG01084">
    <property type="entry name" value="Uncharacterised_Radical_SAM_Su"/>
    <property type="match status" value="1"/>
</dbReference>
<evidence type="ECO:0000313" key="6">
    <source>
        <dbReference type="Proteomes" id="UP000294299"/>
    </source>
</evidence>
<dbReference type="SFLD" id="SFLDS00029">
    <property type="entry name" value="Radical_SAM"/>
    <property type="match status" value="1"/>
</dbReference>
<dbReference type="GO" id="GO:0051536">
    <property type="term" value="F:iron-sulfur cluster binding"/>
    <property type="evidence" value="ECO:0007669"/>
    <property type="project" value="UniProtKB-KW"/>
</dbReference>
<evidence type="ECO:0000313" key="5">
    <source>
        <dbReference type="EMBL" id="VFJ14312.1"/>
    </source>
</evidence>
<gene>
    <name evidence="5" type="ORF">NFRAN_1990</name>
</gene>
<dbReference type="GO" id="GO:0046872">
    <property type="term" value="F:metal ion binding"/>
    <property type="evidence" value="ECO:0007669"/>
    <property type="project" value="UniProtKB-KW"/>
</dbReference>
<proteinExistence type="predicted"/>
<dbReference type="Proteomes" id="UP000294299">
    <property type="component" value="Chromosome NFRAN"/>
</dbReference>
<dbReference type="GeneID" id="39421284"/>
<dbReference type="SUPFAM" id="SSF102114">
    <property type="entry name" value="Radical SAM enzymes"/>
    <property type="match status" value="1"/>
</dbReference>
<protein>
    <recommendedName>
        <fullName evidence="4">Radical SAM core domain-containing protein</fullName>
    </recommendedName>
</protein>
<accession>A0A484IFB2</accession>
<dbReference type="InterPro" id="IPR040086">
    <property type="entry name" value="MJ0683-like"/>
</dbReference>
<dbReference type="KEGG" id="nfn:NFRAN_1990"/>
<keyword evidence="3" id="KW-0411">Iron-sulfur</keyword>
<feature type="domain" description="Radical SAM core" evidence="4">
    <location>
        <begin position="36"/>
        <end position="192"/>
    </location>
</feature>
<dbReference type="EMBL" id="LR216287">
    <property type="protein sequence ID" value="VFJ14312.1"/>
    <property type="molecule type" value="Genomic_DNA"/>
</dbReference>
<dbReference type="InterPro" id="IPR007197">
    <property type="entry name" value="rSAM"/>
</dbReference>
<dbReference type="GO" id="GO:0003824">
    <property type="term" value="F:catalytic activity"/>
    <property type="evidence" value="ECO:0007669"/>
    <property type="project" value="InterPro"/>
</dbReference>
<name>A0A484IFB2_9ARCH</name>
<dbReference type="Pfam" id="PF04055">
    <property type="entry name" value="Radical_SAM"/>
    <property type="match status" value="1"/>
</dbReference>
<evidence type="ECO:0000256" key="2">
    <source>
        <dbReference type="ARBA" id="ARBA00023004"/>
    </source>
</evidence>
<dbReference type="OrthoDB" id="15538at2157"/>